<evidence type="ECO:0000256" key="13">
    <source>
        <dbReference type="ARBA" id="ARBA00023065"/>
    </source>
</evidence>
<dbReference type="Pfam" id="PF00122">
    <property type="entry name" value="E1-E2_ATPase"/>
    <property type="match status" value="1"/>
</dbReference>
<dbReference type="SUPFAM" id="SSF81653">
    <property type="entry name" value="Calcium ATPase, transduction domain A"/>
    <property type="match status" value="1"/>
</dbReference>
<keyword evidence="18" id="KW-1185">Reference proteome</keyword>
<evidence type="ECO:0000256" key="10">
    <source>
        <dbReference type="ARBA" id="ARBA00022842"/>
    </source>
</evidence>
<dbReference type="PANTHER" id="PTHR24093">
    <property type="entry name" value="CATION TRANSPORTING ATPASE"/>
    <property type="match status" value="1"/>
</dbReference>
<dbReference type="GO" id="GO:0012505">
    <property type="term" value="C:endomembrane system"/>
    <property type="evidence" value="ECO:0007669"/>
    <property type="project" value="UniProtKB-SubCell"/>
</dbReference>
<organism evidence="18 19">
    <name type="scientific">Panagrolaimus davidi</name>
    <dbReference type="NCBI Taxonomy" id="227884"/>
    <lineage>
        <taxon>Eukaryota</taxon>
        <taxon>Metazoa</taxon>
        <taxon>Ecdysozoa</taxon>
        <taxon>Nematoda</taxon>
        <taxon>Chromadorea</taxon>
        <taxon>Rhabditida</taxon>
        <taxon>Tylenchina</taxon>
        <taxon>Panagrolaimomorpha</taxon>
        <taxon>Panagrolaimoidea</taxon>
        <taxon>Panagrolaimidae</taxon>
        <taxon>Panagrolaimus</taxon>
    </lineage>
</organism>
<dbReference type="GO" id="GO:0005524">
    <property type="term" value="F:ATP binding"/>
    <property type="evidence" value="ECO:0007669"/>
    <property type="project" value="UniProtKB-KW"/>
</dbReference>
<dbReference type="FunFam" id="2.70.150.10:FF:000001">
    <property type="entry name" value="Calcium-transporting ATPase"/>
    <property type="match status" value="1"/>
</dbReference>
<evidence type="ECO:0000256" key="9">
    <source>
        <dbReference type="ARBA" id="ARBA00022840"/>
    </source>
</evidence>
<keyword evidence="13" id="KW-0406">Ion transport</keyword>
<comment type="subcellular location">
    <subcellularLocation>
        <location evidence="1">Endomembrane system</location>
        <topology evidence="1">Multi-pass membrane protein</topology>
    </subcellularLocation>
</comment>
<dbReference type="AlphaFoldDB" id="A0A914P5D3"/>
<dbReference type="InterPro" id="IPR008250">
    <property type="entry name" value="ATPase_P-typ_transduc_dom_A_sf"/>
</dbReference>
<feature type="transmembrane region" description="Helical" evidence="15">
    <location>
        <begin position="44"/>
        <end position="63"/>
    </location>
</feature>
<evidence type="ECO:0000256" key="4">
    <source>
        <dbReference type="ARBA" id="ARBA00022568"/>
    </source>
</evidence>
<dbReference type="GO" id="GO:0051480">
    <property type="term" value="P:regulation of cytosolic calcium ion concentration"/>
    <property type="evidence" value="ECO:0007669"/>
    <property type="project" value="TreeGrafter"/>
</dbReference>
<keyword evidence="8" id="KW-0106">Calcium</keyword>
<feature type="domain" description="P-type ATPase A" evidence="17">
    <location>
        <begin position="98"/>
        <end position="194"/>
    </location>
</feature>
<dbReference type="GO" id="GO:0046872">
    <property type="term" value="F:metal ion binding"/>
    <property type="evidence" value="ECO:0007669"/>
    <property type="project" value="UniProtKB-KW"/>
</dbReference>
<accession>A0A914P5D3</accession>
<dbReference type="WBParaSite" id="PDA_v2.g13118.t1">
    <property type="protein sequence ID" value="PDA_v2.g13118.t1"/>
    <property type="gene ID" value="PDA_v2.g13118"/>
</dbReference>
<keyword evidence="5 15" id="KW-0812">Transmembrane</keyword>
<keyword evidence="10" id="KW-0460">Magnesium</keyword>
<evidence type="ECO:0000256" key="12">
    <source>
        <dbReference type="ARBA" id="ARBA00022989"/>
    </source>
</evidence>
<feature type="signal peptide" evidence="16">
    <location>
        <begin position="1"/>
        <end position="20"/>
    </location>
</feature>
<evidence type="ECO:0000256" key="5">
    <source>
        <dbReference type="ARBA" id="ARBA00022692"/>
    </source>
</evidence>
<dbReference type="FunFam" id="1.20.1110.10:FF:000002">
    <property type="entry name" value="Calcium-transporting ATPase"/>
    <property type="match status" value="1"/>
</dbReference>
<evidence type="ECO:0000256" key="6">
    <source>
        <dbReference type="ARBA" id="ARBA00022723"/>
    </source>
</evidence>
<dbReference type="EC" id="7.2.2.10" evidence="2"/>
<evidence type="ECO:0000256" key="16">
    <source>
        <dbReference type="SAM" id="SignalP"/>
    </source>
</evidence>
<dbReference type="InterPro" id="IPR059000">
    <property type="entry name" value="ATPase_P-type_domA"/>
</dbReference>
<evidence type="ECO:0000256" key="2">
    <source>
        <dbReference type="ARBA" id="ARBA00012790"/>
    </source>
</evidence>
<keyword evidence="4" id="KW-0109">Calcium transport</keyword>
<dbReference type="GO" id="GO:0005388">
    <property type="term" value="F:P-type calcium transporter activity"/>
    <property type="evidence" value="ECO:0007669"/>
    <property type="project" value="UniProtKB-EC"/>
</dbReference>
<dbReference type="InterPro" id="IPR023298">
    <property type="entry name" value="ATPase_P-typ_TM_dom_sf"/>
</dbReference>
<evidence type="ECO:0000256" key="15">
    <source>
        <dbReference type="SAM" id="Phobius"/>
    </source>
</evidence>
<keyword evidence="3" id="KW-0813">Transport</keyword>
<name>A0A914P5D3_9BILA</name>
<dbReference type="Proteomes" id="UP000887578">
    <property type="component" value="Unplaced"/>
</dbReference>
<keyword evidence="16" id="KW-0732">Signal</keyword>
<keyword evidence="7" id="KW-0547">Nucleotide-binding</keyword>
<reference evidence="19" key="1">
    <citation type="submission" date="2022-11" db="UniProtKB">
        <authorList>
            <consortium name="WormBaseParasite"/>
        </authorList>
    </citation>
    <scope>IDENTIFICATION</scope>
</reference>
<keyword evidence="14 15" id="KW-0472">Membrane</keyword>
<keyword evidence="11" id="KW-1278">Translocase</keyword>
<dbReference type="Gene3D" id="2.70.150.10">
    <property type="entry name" value="Calcium-transporting ATPase, cytoplasmic transduction domain A"/>
    <property type="match status" value="1"/>
</dbReference>
<evidence type="ECO:0000256" key="14">
    <source>
        <dbReference type="ARBA" id="ARBA00023136"/>
    </source>
</evidence>
<evidence type="ECO:0000256" key="8">
    <source>
        <dbReference type="ARBA" id="ARBA00022837"/>
    </source>
</evidence>
<keyword evidence="9" id="KW-0067">ATP-binding</keyword>
<evidence type="ECO:0000256" key="7">
    <source>
        <dbReference type="ARBA" id="ARBA00022741"/>
    </source>
</evidence>
<keyword evidence="12 15" id="KW-1133">Transmembrane helix</keyword>
<feature type="chain" id="PRO_5037516799" description="P-type Ca(2+) transporter" evidence="16">
    <location>
        <begin position="21"/>
        <end position="211"/>
    </location>
</feature>
<keyword evidence="6" id="KW-0479">Metal-binding</keyword>
<evidence type="ECO:0000313" key="19">
    <source>
        <dbReference type="WBParaSite" id="PDA_v2.g13118.t1"/>
    </source>
</evidence>
<dbReference type="PANTHER" id="PTHR24093:SF369">
    <property type="entry name" value="CALCIUM-TRANSPORTING ATPASE"/>
    <property type="match status" value="1"/>
</dbReference>
<dbReference type="SUPFAM" id="SSF81665">
    <property type="entry name" value="Calcium ATPase, transmembrane domain M"/>
    <property type="match status" value="1"/>
</dbReference>
<evidence type="ECO:0000313" key="18">
    <source>
        <dbReference type="Proteomes" id="UP000887578"/>
    </source>
</evidence>
<dbReference type="GO" id="GO:0005886">
    <property type="term" value="C:plasma membrane"/>
    <property type="evidence" value="ECO:0007669"/>
    <property type="project" value="TreeGrafter"/>
</dbReference>
<evidence type="ECO:0000256" key="3">
    <source>
        <dbReference type="ARBA" id="ARBA00022448"/>
    </source>
</evidence>
<proteinExistence type="predicted"/>
<protein>
    <recommendedName>
        <fullName evidence="2">P-type Ca(2+) transporter</fullName>
        <ecNumber evidence="2">7.2.2.10</ecNumber>
    </recommendedName>
</protein>
<evidence type="ECO:0000256" key="1">
    <source>
        <dbReference type="ARBA" id="ARBA00004127"/>
    </source>
</evidence>
<evidence type="ECO:0000256" key="11">
    <source>
        <dbReference type="ARBA" id="ARBA00022967"/>
    </source>
</evidence>
<sequence length="211" mass="23461">MQDLTLLILIVSAIISLTLSFLLPKEDENVNGHDKHEVKSWIEGAAILIFVAVVVLVTALIDYTKERQFRETLENTKIFKYLLFIDYFQSKDKSENNKKIAVIRQGFEIEIPVDELVVGDIAQIKCGDILPVDGIIIQSTDLRIDESSLMGESHWIRKSAEYDPMLLSGTNVMEGNGRMLVTAVGVHSQTGIVLTLLGAAADNKKFTVKQG</sequence>
<evidence type="ECO:0000259" key="17">
    <source>
        <dbReference type="Pfam" id="PF00122"/>
    </source>
</evidence>